<comment type="similarity">
    <text evidence="2">Belongs to the MipA/OmpV family.</text>
</comment>
<evidence type="ECO:0000313" key="8">
    <source>
        <dbReference type="Proteomes" id="UP000637423"/>
    </source>
</evidence>
<organism evidence="7 8">
    <name type="scientific">Undibacterium terreum</name>
    <dbReference type="NCBI Taxonomy" id="1224302"/>
    <lineage>
        <taxon>Bacteria</taxon>
        <taxon>Pseudomonadati</taxon>
        <taxon>Pseudomonadota</taxon>
        <taxon>Betaproteobacteria</taxon>
        <taxon>Burkholderiales</taxon>
        <taxon>Oxalobacteraceae</taxon>
        <taxon>Undibacterium</taxon>
    </lineage>
</organism>
<dbReference type="RefSeq" id="WP_188564680.1">
    <property type="nucleotide sequence ID" value="NZ_BMED01000001.1"/>
</dbReference>
<protein>
    <recommendedName>
        <fullName evidence="9">Outer membrane protein</fullName>
    </recommendedName>
</protein>
<evidence type="ECO:0000256" key="3">
    <source>
        <dbReference type="ARBA" id="ARBA00022729"/>
    </source>
</evidence>
<feature type="signal peptide" evidence="6">
    <location>
        <begin position="1"/>
        <end position="25"/>
    </location>
</feature>
<dbReference type="EMBL" id="BMED01000001">
    <property type="protein sequence ID" value="GGC63575.1"/>
    <property type="molecule type" value="Genomic_DNA"/>
</dbReference>
<evidence type="ECO:0000313" key="7">
    <source>
        <dbReference type="EMBL" id="GGC63575.1"/>
    </source>
</evidence>
<evidence type="ECO:0000256" key="4">
    <source>
        <dbReference type="ARBA" id="ARBA00023136"/>
    </source>
</evidence>
<comment type="subcellular location">
    <subcellularLocation>
        <location evidence="1">Cell outer membrane</location>
    </subcellularLocation>
</comment>
<evidence type="ECO:0000256" key="2">
    <source>
        <dbReference type="ARBA" id="ARBA00005722"/>
    </source>
</evidence>
<dbReference type="Proteomes" id="UP000637423">
    <property type="component" value="Unassembled WGS sequence"/>
</dbReference>
<keyword evidence="3 6" id="KW-0732">Signal</keyword>
<reference evidence="7" key="2">
    <citation type="submission" date="2020-09" db="EMBL/GenBank/DDBJ databases">
        <authorList>
            <person name="Sun Q."/>
            <person name="Zhou Y."/>
        </authorList>
    </citation>
    <scope>NUCLEOTIDE SEQUENCE</scope>
    <source>
        <strain evidence="7">CGMCC 1.10998</strain>
    </source>
</reference>
<comment type="caution">
    <text evidence="7">The sequence shown here is derived from an EMBL/GenBank/DDBJ whole genome shotgun (WGS) entry which is preliminary data.</text>
</comment>
<sequence>MRLKTSTLANCFTLCLGLLAISSHAAEGDAGNNANNANAAASTSWLAGDIGVGFSAPAVVGNGKSHDKTAIPYANFDAGPVFARIDTFGVKTFPVAYGNLELAARYSDDGYTPLVAGKGRLGRRSDSLPLGLGTLQVTPVGAIFFNVYRDVNKSKGNLLNLMYAAEIDSGRFAFYPQLGLEYQSAAYTRYFYGTSAVEAAGTGVAAYAPRGATNPFAALFIEMNVGGNWYVNANLRRTWLDSEISRSPLVGRHSVDSGVLAVSYRFH</sequence>
<evidence type="ECO:0008006" key="9">
    <source>
        <dbReference type="Google" id="ProtNLM"/>
    </source>
</evidence>
<feature type="chain" id="PRO_5038081404" description="Outer membrane protein" evidence="6">
    <location>
        <begin position="26"/>
        <end position="267"/>
    </location>
</feature>
<keyword evidence="5" id="KW-0998">Cell outer membrane</keyword>
<evidence type="ECO:0000256" key="1">
    <source>
        <dbReference type="ARBA" id="ARBA00004442"/>
    </source>
</evidence>
<keyword evidence="4" id="KW-0472">Membrane</keyword>
<dbReference type="PANTHER" id="PTHR38776">
    <property type="entry name" value="MLTA-INTERACTING PROTEIN-RELATED"/>
    <property type="match status" value="1"/>
</dbReference>
<proteinExistence type="inferred from homology"/>
<dbReference type="Pfam" id="PF06629">
    <property type="entry name" value="MipA"/>
    <property type="match status" value="1"/>
</dbReference>
<reference evidence="7" key="1">
    <citation type="journal article" date="2014" name="Int. J. Syst. Evol. Microbiol.">
        <title>Complete genome sequence of Corynebacterium casei LMG S-19264T (=DSM 44701T), isolated from a smear-ripened cheese.</title>
        <authorList>
            <consortium name="US DOE Joint Genome Institute (JGI-PGF)"/>
            <person name="Walter F."/>
            <person name="Albersmeier A."/>
            <person name="Kalinowski J."/>
            <person name="Ruckert C."/>
        </authorList>
    </citation>
    <scope>NUCLEOTIDE SEQUENCE</scope>
    <source>
        <strain evidence="7">CGMCC 1.10998</strain>
    </source>
</reference>
<dbReference type="PANTHER" id="PTHR38776:SF1">
    <property type="entry name" value="MLTA-INTERACTING PROTEIN-RELATED"/>
    <property type="match status" value="1"/>
</dbReference>
<evidence type="ECO:0000256" key="5">
    <source>
        <dbReference type="ARBA" id="ARBA00023237"/>
    </source>
</evidence>
<dbReference type="GO" id="GO:0009279">
    <property type="term" value="C:cell outer membrane"/>
    <property type="evidence" value="ECO:0007669"/>
    <property type="project" value="UniProtKB-SubCell"/>
</dbReference>
<name>A0A916XCD3_9BURK</name>
<gene>
    <name evidence="7" type="ORF">GCM10011396_08170</name>
</gene>
<dbReference type="InterPro" id="IPR010583">
    <property type="entry name" value="MipA"/>
</dbReference>
<accession>A0A916XCD3</accession>
<dbReference type="AlphaFoldDB" id="A0A916XCD3"/>
<evidence type="ECO:0000256" key="6">
    <source>
        <dbReference type="SAM" id="SignalP"/>
    </source>
</evidence>
<keyword evidence="8" id="KW-1185">Reference proteome</keyword>